<reference evidence="1" key="2">
    <citation type="journal article" date="2024" name="Plant">
        <title>Genomic evolution and insights into agronomic trait innovations of Sesamum species.</title>
        <authorList>
            <person name="Miao H."/>
            <person name="Wang L."/>
            <person name="Qu L."/>
            <person name="Liu H."/>
            <person name="Sun Y."/>
            <person name="Le M."/>
            <person name="Wang Q."/>
            <person name="Wei S."/>
            <person name="Zheng Y."/>
            <person name="Lin W."/>
            <person name="Duan Y."/>
            <person name="Cao H."/>
            <person name="Xiong S."/>
            <person name="Wang X."/>
            <person name="Wei L."/>
            <person name="Li C."/>
            <person name="Ma Q."/>
            <person name="Ju M."/>
            <person name="Zhao R."/>
            <person name="Li G."/>
            <person name="Mu C."/>
            <person name="Tian Q."/>
            <person name="Mei H."/>
            <person name="Zhang T."/>
            <person name="Gao T."/>
            <person name="Zhang H."/>
        </authorList>
    </citation>
    <scope>NUCLEOTIDE SEQUENCE</scope>
    <source>
        <strain evidence="1">KEN8</strain>
    </source>
</reference>
<organism evidence="1">
    <name type="scientific">Sesamum calycinum</name>
    <dbReference type="NCBI Taxonomy" id="2727403"/>
    <lineage>
        <taxon>Eukaryota</taxon>
        <taxon>Viridiplantae</taxon>
        <taxon>Streptophyta</taxon>
        <taxon>Embryophyta</taxon>
        <taxon>Tracheophyta</taxon>
        <taxon>Spermatophyta</taxon>
        <taxon>Magnoliopsida</taxon>
        <taxon>eudicotyledons</taxon>
        <taxon>Gunneridae</taxon>
        <taxon>Pentapetalae</taxon>
        <taxon>asterids</taxon>
        <taxon>lamiids</taxon>
        <taxon>Lamiales</taxon>
        <taxon>Pedaliaceae</taxon>
        <taxon>Sesamum</taxon>
    </lineage>
</organism>
<name>A0AAW2IWI6_9LAMI</name>
<comment type="caution">
    <text evidence="1">The sequence shown here is derived from an EMBL/GenBank/DDBJ whole genome shotgun (WGS) entry which is preliminary data.</text>
</comment>
<reference evidence="1" key="1">
    <citation type="submission" date="2020-06" db="EMBL/GenBank/DDBJ databases">
        <authorList>
            <person name="Li T."/>
            <person name="Hu X."/>
            <person name="Zhang T."/>
            <person name="Song X."/>
            <person name="Zhang H."/>
            <person name="Dai N."/>
            <person name="Sheng W."/>
            <person name="Hou X."/>
            <person name="Wei L."/>
        </authorList>
    </citation>
    <scope>NUCLEOTIDE SEQUENCE</scope>
    <source>
        <strain evidence="1">KEN8</strain>
        <tissue evidence="1">Leaf</tissue>
    </source>
</reference>
<protein>
    <submittedName>
        <fullName evidence="1">Uncharacterized protein</fullName>
    </submittedName>
</protein>
<dbReference type="EMBL" id="JACGWM010001890">
    <property type="protein sequence ID" value="KAL0286241.1"/>
    <property type="molecule type" value="Genomic_DNA"/>
</dbReference>
<accession>A0AAW2IWI6</accession>
<evidence type="ECO:0000313" key="1">
    <source>
        <dbReference type="EMBL" id="KAL0286241.1"/>
    </source>
</evidence>
<gene>
    <name evidence="1" type="ORF">Scaly_2797300</name>
</gene>
<sequence length="86" mass="10034">MKYIKVKVKAPREKEKATLDRIEVEYKEQLAGLRREAEVKGQKLDINPFMGIFKNYIRLLKHLLKALVNLAKSLFVYLYADHASQA</sequence>
<proteinExistence type="predicted"/>
<dbReference type="AlphaFoldDB" id="A0AAW2IWI6"/>